<dbReference type="EC" id="3.6.1.13" evidence="3"/>
<evidence type="ECO:0000256" key="6">
    <source>
        <dbReference type="ARBA" id="ARBA00022801"/>
    </source>
</evidence>
<dbReference type="Pfam" id="PF00293">
    <property type="entry name" value="NUDIX"/>
    <property type="match status" value="1"/>
</dbReference>
<dbReference type="PANTHER" id="PTHR11839">
    <property type="entry name" value="UDP/ADP-SUGAR PYROPHOSPHATASE"/>
    <property type="match status" value="1"/>
</dbReference>
<name>A0A1X6YCR2_9RHOB</name>
<dbReference type="PROSITE" id="PS51462">
    <property type="entry name" value="NUDIX"/>
    <property type="match status" value="1"/>
</dbReference>
<dbReference type="Gene3D" id="3.90.79.10">
    <property type="entry name" value="Nucleoside Triphosphate Pyrophosphohydrolase"/>
    <property type="match status" value="1"/>
</dbReference>
<dbReference type="Proteomes" id="UP000193061">
    <property type="component" value="Unassembled WGS sequence"/>
</dbReference>
<evidence type="ECO:0000256" key="5">
    <source>
        <dbReference type="ARBA" id="ARBA00022723"/>
    </source>
</evidence>
<keyword evidence="5 13" id="KW-0479">Metal-binding</keyword>
<feature type="binding site" evidence="13">
    <location>
        <position position="325"/>
    </location>
    <ligand>
        <name>Mg(2+)</name>
        <dbReference type="ChEBI" id="CHEBI:18420"/>
        <label>1</label>
    </ligand>
</feature>
<feature type="binding site" evidence="13">
    <location>
        <position position="276"/>
    </location>
    <ligand>
        <name>Mg(2+)</name>
        <dbReference type="ChEBI" id="CHEBI:18420"/>
        <label>1</label>
    </ligand>
</feature>
<evidence type="ECO:0000256" key="10">
    <source>
        <dbReference type="ARBA" id="ARBA00030308"/>
    </source>
</evidence>
<organism evidence="16 17">
    <name type="scientific">Roseovarius albus</name>
    <dbReference type="NCBI Taxonomy" id="1247867"/>
    <lineage>
        <taxon>Bacteria</taxon>
        <taxon>Pseudomonadati</taxon>
        <taxon>Pseudomonadota</taxon>
        <taxon>Alphaproteobacteria</taxon>
        <taxon>Rhodobacterales</taxon>
        <taxon>Roseobacteraceae</taxon>
        <taxon>Roseovarius</taxon>
    </lineage>
</organism>
<evidence type="ECO:0000256" key="7">
    <source>
        <dbReference type="ARBA" id="ARBA00022842"/>
    </source>
</evidence>
<evidence type="ECO:0000256" key="4">
    <source>
        <dbReference type="ARBA" id="ARBA00013297"/>
    </source>
</evidence>
<dbReference type="GO" id="GO:0019144">
    <property type="term" value="F:ADP-sugar diphosphatase activity"/>
    <property type="evidence" value="ECO:0007669"/>
    <property type="project" value="TreeGrafter"/>
</dbReference>
<evidence type="ECO:0000256" key="12">
    <source>
        <dbReference type="ARBA" id="ARBA00049546"/>
    </source>
</evidence>
<evidence type="ECO:0000256" key="3">
    <source>
        <dbReference type="ARBA" id="ARBA00012453"/>
    </source>
</evidence>
<evidence type="ECO:0000256" key="11">
    <source>
        <dbReference type="ARBA" id="ARBA00033056"/>
    </source>
</evidence>
<evidence type="ECO:0000313" key="17">
    <source>
        <dbReference type="Proteomes" id="UP000193061"/>
    </source>
</evidence>
<reference evidence="16 17" key="1">
    <citation type="submission" date="2017-03" db="EMBL/GenBank/DDBJ databases">
        <authorList>
            <person name="Afonso C.L."/>
            <person name="Miller P.J."/>
            <person name="Scott M.A."/>
            <person name="Spackman E."/>
            <person name="Goraichik I."/>
            <person name="Dimitrov K.M."/>
            <person name="Suarez D.L."/>
            <person name="Swayne D.E."/>
        </authorList>
    </citation>
    <scope>NUCLEOTIDE SEQUENCE [LARGE SCALE GENOMIC DNA]</scope>
    <source>
        <strain evidence="16 17">CECT 7450</strain>
    </source>
</reference>
<dbReference type="NCBIfam" id="TIGR00052">
    <property type="entry name" value="nudix-type nucleoside diphosphatase, YffH/AdpP family"/>
    <property type="match status" value="1"/>
</dbReference>
<feature type="binding site" evidence="13">
    <location>
        <position position="256"/>
    </location>
    <ligand>
        <name>Mg(2+)</name>
        <dbReference type="ChEBI" id="CHEBI:18420"/>
        <label>1</label>
    </ligand>
</feature>
<dbReference type="PANTHER" id="PTHR11839:SF5">
    <property type="entry name" value="ADP-RIBOSE PYROPHOSPHATASE"/>
    <property type="match status" value="1"/>
</dbReference>
<dbReference type="CDD" id="cd24155">
    <property type="entry name" value="NUDIX_ADPRase"/>
    <property type="match status" value="1"/>
</dbReference>
<dbReference type="InterPro" id="IPR000086">
    <property type="entry name" value="NUDIX_hydrolase_dom"/>
</dbReference>
<dbReference type="AlphaFoldDB" id="A0A1X6YCR2"/>
<proteinExistence type="inferred from homology"/>
<gene>
    <name evidence="16" type="primary">nudF</name>
    <name evidence="16" type="ORF">ROA7450_00534</name>
</gene>
<dbReference type="InterPro" id="IPR015797">
    <property type="entry name" value="NUDIX_hydrolase-like_dom_sf"/>
</dbReference>
<keyword evidence="6 16" id="KW-0378">Hydrolase</keyword>
<dbReference type="GO" id="GO:0047631">
    <property type="term" value="F:ADP-ribose diphosphatase activity"/>
    <property type="evidence" value="ECO:0007669"/>
    <property type="project" value="UniProtKB-EC"/>
</dbReference>
<feature type="short sequence motif" description="Nudix box" evidence="14">
    <location>
        <begin position="257"/>
        <end position="279"/>
    </location>
</feature>
<keyword evidence="17" id="KW-1185">Reference proteome</keyword>
<dbReference type="SUPFAM" id="SSF55811">
    <property type="entry name" value="Nudix"/>
    <property type="match status" value="1"/>
</dbReference>
<comment type="cofactor">
    <cofactor evidence="1 13">
        <name>Mg(2+)</name>
        <dbReference type="ChEBI" id="CHEBI:18420"/>
    </cofactor>
</comment>
<comment type="catalytic activity">
    <reaction evidence="12">
        <text>ADP-D-ribose + H2O = D-ribose 5-phosphate + AMP + 2 H(+)</text>
        <dbReference type="Rhea" id="RHEA:10412"/>
        <dbReference type="ChEBI" id="CHEBI:15377"/>
        <dbReference type="ChEBI" id="CHEBI:15378"/>
        <dbReference type="ChEBI" id="CHEBI:57967"/>
        <dbReference type="ChEBI" id="CHEBI:78346"/>
        <dbReference type="ChEBI" id="CHEBI:456215"/>
        <dbReference type="EC" id="3.6.1.13"/>
    </reaction>
</comment>
<evidence type="ECO:0000313" key="16">
    <source>
        <dbReference type="EMBL" id="SLN17219.1"/>
    </source>
</evidence>
<evidence type="ECO:0000256" key="13">
    <source>
        <dbReference type="PIRSR" id="PIRSR604385-2"/>
    </source>
</evidence>
<evidence type="ECO:0000259" key="15">
    <source>
        <dbReference type="PROSITE" id="PS51462"/>
    </source>
</evidence>
<dbReference type="OrthoDB" id="5292471at2"/>
<keyword evidence="7 13" id="KW-0460">Magnesium</keyword>
<comment type="similarity">
    <text evidence="2">Belongs to the Nudix hydrolase family. NudF subfamily.</text>
</comment>
<feature type="domain" description="Nudix hydrolase" evidence="15">
    <location>
        <begin position="214"/>
        <end position="359"/>
    </location>
</feature>
<protein>
    <recommendedName>
        <fullName evidence="4">ADP-ribose pyrophosphatase</fullName>
        <ecNumber evidence="3">3.6.1.13</ecNumber>
    </recommendedName>
    <alternativeName>
        <fullName evidence="9">ADP-ribose diphosphatase</fullName>
    </alternativeName>
    <alternativeName>
        <fullName evidence="11">ADP-ribose phosphohydrolase</fullName>
    </alternativeName>
    <alternativeName>
        <fullName evidence="10">Adenosine diphosphoribose pyrophosphatase</fullName>
    </alternativeName>
</protein>
<dbReference type="GO" id="GO:0006753">
    <property type="term" value="P:nucleoside phosphate metabolic process"/>
    <property type="evidence" value="ECO:0007669"/>
    <property type="project" value="TreeGrafter"/>
</dbReference>
<dbReference type="GO" id="GO:0046872">
    <property type="term" value="F:metal ion binding"/>
    <property type="evidence" value="ECO:0007669"/>
    <property type="project" value="UniProtKB-KW"/>
</dbReference>
<comment type="function">
    <text evidence="8">Acts on ADP-mannose and ADP-glucose as well as ADP-ribose. Prevents glycogen biosynthesis. The reaction catalyzed by this enzyme is a limiting step of the gluconeogenic process.</text>
</comment>
<dbReference type="InterPro" id="IPR004385">
    <property type="entry name" value="NDP_pyrophosphatase"/>
</dbReference>
<feature type="binding site" evidence="13">
    <location>
        <position position="272"/>
    </location>
    <ligand>
        <name>Mg(2+)</name>
        <dbReference type="ChEBI" id="CHEBI:18420"/>
        <label>1</label>
    </ligand>
</feature>
<dbReference type="GO" id="GO:0005829">
    <property type="term" value="C:cytosol"/>
    <property type="evidence" value="ECO:0007669"/>
    <property type="project" value="TreeGrafter"/>
</dbReference>
<evidence type="ECO:0000256" key="14">
    <source>
        <dbReference type="PIRSR" id="PIRSR604385-3"/>
    </source>
</evidence>
<evidence type="ECO:0000256" key="9">
    <source>
        <dbReference type="ARBA" id="ARBA00030162"/>
    </source>
</evidence>
<dbReference type="GO" id="GO:0019693">
    <property type="term" value="P:ribose phosphate metabolic process"/>
    <property type="evidence" value="ECO:0007669"/>
    <property type="project" value="TreeGrafter"/>
</dbReference>
<sequence>MEYFVCGAMVYRPLLNLVVGCSDLSTLQTENLQHAALSAEQACFPFLIRVKEQSVEGLLLSDLTEAELERLTFFSNCIGGEAGPYDGMGTSKIIAYWSVVADQKTAQDHDADLWVQNWSAIALEAAQEIMGYFRLRSASEVRAGLQMILLRAHARVEAATGVPANVRSAKESNQVDIVHQDSPHAGYFVTRDFSLRHPTFAGGQSPIVRREVFVATDAAIVLPYDPVNDRVMLVEQFRMGPFGRGDVRPWMLEPVAGRIDPGETPESTARRECEEEAGLTLHRLEKISSHYSSPGCSTEYFHLFLGVCDLPNLDQGQGGLDAEHEDIRTHVLPFDQAMDLLTTGEADNGPLVLSLLWLARERERLRSAA</sequence>
<evidence type="ECO:0000256" key="1">
    <source>
        <dbReference type="ARBA" id="ARBA00001946"/>
    </source>
</evidence>
<dbReference type="EMBL" id="FWFX01000001">
    <property type="protein sequence ID" value="SLN17219.1"/>
    <property type="molecule type" value="Genomic_DNA"/>
</dbReference>
<accession>A0A1X6YCR2</accession>
<evidence type="ECO:0000256" key="8">
    <source>
        <dbReference type="ARBA" id="ARBA00025164"/>
    </source>
</evidence>
<evidence type="ECO:0000256" key="2">
    <source>
        <dbReference type="ARBA" id="ARBA00007482"/>
    </source>
</evidence>